<dbReference type="Proteomes" id="UP000077521">
    <property type="component" value="Unassembled WGS sequence"/>
</dbReference>
<dbReference type="InterPro" id="IPR011993">
    <property type="entry name" value="PH-like_dom_sf"/>
</dbReference>
<dbReference type="InterPro" id="IPR001849">
    <property type="entry name" value="PH_domain"/>
</dbReference>
<dbReference type="Pfam" id="PF00169">
    <property type="entry name" value="PH"/>
    <property type="match status" value="2"/>
</dbReference>
<feature type="region of interest" description="Disordered" evidence="3">
    <location>
        <begin position="476"/>
        <end position="650"/>
    </location>
</feature>
<evidence type="ECO:0000256" key="1">
    <source>
        <dbReference type="ARBA" id="ARBA00004496"/>
    </source>
</evidence>
<comment type="caution">
    <text evidence="5">The sequence shown here is derived from an EMBL/GenBank/DDBJ whole genome shotgun (WGS) entry which is preliminary data.</text>
</comment>
<evidence type="ECO:0000313" key="5">
    <source>
        <dbReference type="EMBL" id="KAE8250986.1"/>
    </source>
</evidence>
<feature type="region of interest" description="Disordered" evidence="3">
    <location>
        <begin position="251"/>
        <end position="359"/>
    </location>
</feature>
<keyword evidence="6" id="KW-1185">Reference proteome</keyword>
<feature type="compositionally biased region" description="Low complexity" evidence="3">
    <location>
        <begin position="201"/>
        <end position="221"/>
    </location>
</feature>
<evidence type="ECO:0000256" key="3">
    <source>
        <dbReference type="SAM" id="MobiDB-lite"/>
    </source>
</evidence>
<dbReference type="EMBL" id="LWDF02000268">
    <property type="protein sequence ID" value="KAE8250986.1"/>
    <property type="molecule type" value="Genomic_DNA"/>
</dbReference>
<dbReference type="FunFam" id="2.30.29.30:FF:000286">
    <property type="entry name" value="PH-protein kinase domain containing protein"/>
    <property type="match status" value="1"/>
</dbReference>
<evidence type="ECO:0000313" key="6">
    <source>
        <dbReference type="Proteomes" id="UP000077521"/>
    </source>
</evidence>
<accession>A0A8T8SZG7</accession>
<dbReference type="GO" id="GO:0005737">
    <property type="term" value="C:cytoplasm"/>
    <property type="evidence" value="ECO:0007669"/>
    <property type="project" value="UniProtKB-SubCell"/>
</dbReference>
<dbReference type="PRINTS" id="PR01574">
    <property type="entry name" value="TUBBYPROTEIN"/>
</dbReference>
<organism evidence="5 6">
    <name type="scientific">Tilletia indica</name>
    <dbReference type="NCBI Taxonomy" id="43049"/>
    <lineage>
        <taxon>Eukaryota</taxon>
        <taxon>Fungi</taxon>
        <taxon>Dikarya</taxon>
        <taxon>Basidiomycota</taxon>
        <taxon>Ustilaginomycotina</taxon>
        <taxon>Exobasidiomycetes</taxon>
        <taxon>Tilletiales</taxon>
        <taxon>Tilletiaceae</taxon>
        <taxon>Tilletia</taxon>
    </lineage>
</organism>
<feature type="region of interest" description="Disordered" evidence="3">
    <location>
        <begin position="201"/>
        <end position="224"/>
    </location>
</feature>
<name>A0A8T8SZG7_9BASI</name>
<dbReference type="SMART" id="SM00233">
    <property type="entry name" value="PH"/>
    <property type="match status" value="2"/>
</dbReference>
<proteinExistence type="predicted"/>
<feature type="domain" description="PH" evidence="4">
    <location>
        <begin position="100"/>
        <end position="195"/>
    </location>
</feature>
<feature type="compositionally biased region" description="Acidic residues" evidence="3">
    <location>
        <begin position="69"/>
        <end position="87"/>
    </location>
</feature>
<dbReference type="Gene3D" id="2.30.29.30">
    <property type="entry name" value="Pleckstrin-homology domain (PH domain)/Phosphotyrosine-binding domain (PTB)"/>
    <property type="match status" value="3"/>
</dbReference>
<dbReference type="AlphaFoldDB" id="A0A8T8SZG7"/>
<evidence type="ECO:0000259" key="4">
    <source>
        <dbReference type="PROSITE" id="PS50003"/>
    </source>
</evidence>
<dbReference type="InterPro" id="IPR051707">
    <property type="entry name" value="PI-Interact_SigTrans_Reg"/>
</dbReference>
<reference evidence="5" key="2">
    <citation type="journal article" date="2019" name="IMA Fungus">
        <title>Genome sequencing and comparison of five Tilletia species to identify candidate genes for the detection of regulated species infecting wheat.</title>
        <authorList>
            <person name="Nguyen H.D.T."/>
            <person name="Sultana T."/>
            <person name="Kesanakurti P."/>
            <person name="Hambleton S."/>
        </authorList>
    </citation>
    <scope>NUCLEOTIDE SEQUENCE</scope>
    <source>
        <strain evidence="5">DAOMC 236416</strain>
    </source>
</reference>
<feature type="compositionally biased region" description="Basic and acidic residues" evidence="3">
    <location>
        <begin position="423"/>
        <end position="434"/>
    </location>
</feature>
<keyword evidence="2" id="KW-0963">Cytoplasm</keyword>
<feature type="compositionally biased region" description="Low complexity" evidence="3">
    <location>
        <begin position="322"/>
        <end position="356"/>
    </location>
</feature>
<feature type="compositionally biased region" description="Acidic residues" evidence="3">
    <location>
        <begin position="283"/>
        <end position="298"/>
    </location>
</feature>
<feature type="region of interest" description="Disordered" evidence="3">
    <location>
        <begin position="1"/>
        <end position="92"/>
    </location>
</feature>
<dbReference type="PANTHER" id="PTHR14336">
    <property type="entry name" value="TANDEM PH DOMAIN CONTAINING PROTEIN"/>
    <property type="match status" value="1"/>
</dbReference>
<dbReference type="InterPro" id="IPR005398">
    <property type="entry name" value="Tubby_N"/>
</dbReference>
<feature type="compositionally biased region" description="Basic and acidic residues" evidence="3">
    <location>
        <begin position="496"/>
        <end position="508"/>
    </location>
</feature>
<comment type="subcellular location">
    <subcellularLocation>
        <location evidence="1">Cytoplasm</location>
    </subcellularLocation>
</comment>
<feature type="compositionally biased region" description="Gly residues" evidence="3">
    <location>
        <begin position="265"/>
        <end position="279"/>
    </location>
</feature>
<feature type="compositionally biased region" description="Polar residues" evidence="3">
    <location>
        <begin position="311"/>
        <end position="321"/>
    </location>
</feature>
<gene>
    <name evidence="5" type="ORF">A4X13_0g4206</name>
</gene>
<dbReference type="SUPFAM" id="SSF50729">
    <property type="entry name" value="PH domain-like"/>
    <property type="match status" value="2"/>
</dbReference>
<feature type="domain" description="PH" evidence="4">
    <location>
        <begin position="364"/>
        <end position="690"/>
    </location>
</feature>
<dbReference type="PROSITE" id="PS50003">
    <property type="entry name" value="PH_DOMAIN"/>
    <property type="match status" value="2"/>
</dbReference>
<reference evidence="5" key="1">
    <citation type="submission" date="2016-04" db="EMBL/GenBank/DDBJ databases">
        <authorList>
            <person name="Nguyen H.D."/>
            <person name="Samba Siva P."/>
            <person name="Cullis J."/>
            <person name="Levesque C.A."/>
            <person name="Hambleton S."/>
        </authorList>
    </citation>
    <scope>NUCLEOTIDE SEQUENCE</scope>
    <source>
        <strain evidence="5">DAOMC 236416</strain>
    </source>
</reference>
<feature type="region of interest" description="Disordered" evidence="3">
    <location>
        <begin position="423"/>
        <end position="458"/>
    </location>
</feature>
<feature type="compositionally biased region" description="Low complexity" evidence="3">
    <location>
        <begin position="35"/>
        <end position="47"/>
    </location>
</feature>
<protein>
    <recommendedName>
        <fullName evidence="4">PH domain-containing protein</fullName>
    </recommendedName>
</protein>
<feature type="compositionally biased region" description="Low complexity" evidence="3">
    <location>
        <begin position="435"/>
        <end position="453"/>
    </location>
</feature>
<feature type="compositionally biased region" description="Low complexity" evidence="3">
    <location>
        <begin position="521"/>
        <end position="608"/>
    </location>
</feature>
<evidence type="ECO:0000256" key="2">
    <source>
        <dbReference type="ARBA" id="ARBA00022490"/>
    </source>
</evidence>
<sequence>MDATPGESAANMTPPVAPSTSPALRATAPASLAQAAGPSAGSTTAAPAPAPAPAPTRPAVNIPAPSYDDGYDNDPDADYDDDDDCEDGAGAAGYDMGNEHIVRSGYLYKRGEKRKTWKKRWFVLRSSKLAYYKNEKEYQLLRFIDMSEVHTVAAVELKGKDHTFGIVTPSRTFYVNAGSRQEMQAWIDDLNAIKQRSAQTYSTDSAATQQTQLQTSPQPLAALSPSALGQGAISTQANTPALAQDDLTSIQPTAMSSGPSAMSAQGGGSTGLGGGGGGILSSSDEDEHDDDWDEDEIADQAMPLPGPALGLTTSVNTNTQLSTSPSAYSSSSNPDAPQMAQMSPQQQALQQPKPGASLLSNPNKVIMQGYLMKQSKGRKHWRKRWFVLSSSRLLYAKDHMNTKAHRVIPISSILDAIEYEHREKDKDRERERDGLTGLTSESSALLSSSPSNTGGVGGGGAYTSLSAAIPIKQQGDASSNRAARGAVAGLTDSGSETERHKGERESMTRTRQRSRSRDMSDGGLSASGAASGAAPTGPGAGGAAPSTALLSTSATSSSITHGSTSSDATAPAPPSAASGSGPAAGSTTSSQQQQQPQQQPPQQAASSPILIPTSSPRPPLSQLTSMTLSPGGDAAGSSTTESGAVGGVKARTKRKENCFKIITPKRVYLVCAPSEEEEIKWLSALRALLSTRR</sequence>
<feature type="compositionally biased region" description="Polar residues" evidence="3">
    <location>
        <begin position="251"/>
        <end position="263"/>
    </location>
</feature>